<keyword evidence="3" id="KW-1003">Cell membrane</keyword>
<proteinExistence type="predicted"/>
<evidence type="ECO:0000256" key="9">
    <source>
        <dbReference type="ARBA" id="ARBA00067890"/>
    </source>
</evidence>
<reference evidence="14" key="1">
    <citation type="submission" date="2025-08" db="UniProtKB">
        <authorList>
            <consortium name="RefSeq"/>
        </authorList>
    </citation>
    <scope>IDENTIFICATION</scope>
    <source>
        <tissue evidence="14">Sperm</tissue>
    </source>
</reference>
<dbReference type="CTD" id="79652"/>
<evidence type="ECO:0000256" key="12">
    <source>
        <dbReference type="SAM" id="Phobius"/>
    </source>
</evidence>
<keyword evidence="6 12" id="KW-1133">Transmembrane helix</keyword>
<feature type="transmembrane region" description="Helical" evidence="12">
    <location>
        <begin position="145"/>
        <end position="165"/>
    </location>
</feature>
<evidence type="ECO:0000256" key="8">
    <source>
        <dbReference type="ARBA" id="ARBA00057987"/>
    </source>
</evidence>
<feature type="transmembrane region" description="Helical" evidence="12">
    <location>
        <begin position="6"/>
        <end position="33"/>
    </location>
</feature>
<dbReference type="InterPro" id="IPR038992">
    <property type="entry name" value="TMEM204"/>
</dbReference>
<evidence type="ECO:0000256" key="7">
    <source>
        <dbReference type="ARBA" id="ARBA00023136"/>
    </source>
</evidence>
<dbReference type="PANTHER" id="PTHR14627">
    <property type="entry name" value="TRANSMEMBRANE PROTEIN 204"/>
    <property type="match status" value="1"/>
</dbReference>
<keyword evidence="4 12" id="KW-0812">Transmembrane</keyword>
<dbReference type="AlphaFoldDB" id="A0AAJ7TXF6"/>
<accession>A0AAJ7TXF6</accession>
<dbReference type="KEGG" id="pmrn:116951426"/>
<protein>
    <recommendedName>
        <fullName evidence="9">Transmembrane protein 204</fullName>
    </recommendedName>
    <alternativeName>
        <fullName evidence="10">Claudin-like protein 24</fullName>
    </alternativeName>
</protein>
<evidence type="ECO:0000256" key="3">
    <source>
        <dbReference type="ARBA" id="ARBA00022475"/>
    </source>
</evidence>
<comment type="subcellular location">
    <subcellularLocation>
        <location evidence="1">Cell junction</location>
        <location evidence="1">Adherens junction</location>
    </subcellularLocation>
    <subcellularLocation>
        <location evidence="2">Cell membrane</location>
        <topology evidence="2">Multi-pass membrane protein</topology>
    </subcellularLocation>
</comment>
<evidence type="ECO:0000313" key="14">
    <source>
        <dbReference type="RefSeq" id="XP_032825895.1"/>
    </source>
</evidence>
<keyword evidence="5" id="KW-0965">Cell junction</keyword>
<evidence type="ECO:0000313" key="13">
    <source>
        <dbReference type="Proteomes" id="UP001318040"/>
    </source>
</evidence>
<dbReference type="Proteomes" id="UP001318040">
    <property type="component" value="Chromosome 43"/>
</dbReference>
<sequence>MVLNAKLVALAVAVALVSLVLNNVAAFTANWVYQSLEEGRRRSVGLWRMCYAGTEGSGGAPAQGGEAPGERQEQRGPSVPCVNLGWGSDPAGYLESHATVKLQFDMMRGCNLIASAALFLGLLLYVITWARSPCLNPNTDWWEEAMAGTFQLACFVLVIGLATFFRVGPYTQLAWSCYVEVVACLLATAAAAMIIWDVMQLPDECLPPRQNIIIRHPLPSPCPPRPNFQNEYVETPC</sequence>
<organism evidence="13 14">
    <name type="scientific">Petromyzon marinus</name>
    <name type="common">Sea lamprey</name>
    <dbReference type="NCBI Taxonomy" id="7757"/>
    <lineage>
        <taxon>Eukaryota</taxon>
        <taxon>Metazoa</taxon>
        <taxon>Chordata</taxon>
        <taxon>Craniata</taxon>
        <taxon>Vertebrata</taxon>
        <taxon>Cyclostomata</taxon>
        <taxon>Hyperoartia</taxon>
        <taxon>Petromyzontiformes</taxon>
        <taxon>Petromyzontidae</taxon>
        <taxon>Petromyzon</taxon>
    </lineage>
</organism>
<evidence type="ECO:0000256" key="4">
    <source>
        <dbReference type="ARBA" id="ARBA00022692"/>
    </source>
</evidence>
<evidence type="ECO:0000256" key="11">
    <source>
        <dbReference type="SAM" id="MobiDB-lite"/>
    </source>
</evidence>
<feature type="transmembrane region" description="Helical" evidence="12">
    <location>
        <begin position="110"/>
        <end position="130"/>
    </location>
</feature>
<gene>
    <name evidence="14" type="primary">TMEM204</name>
</gene>
<evidence type="ECO:0000256" key="10">
    <source>
        <dbReference type="ARBA" id="ARBA00083504"/>
    </source>
</evidence>
<feature type="transmembrane region" description="Helical" evidence="12">
    <location>
        <begin position="177"/>
        <end position="196"/>
    </location>
</feature>
<evidence type="ECO:0000256" key="6">
    <source>
        <dbReference type="ARBA" id="ARBA00022989"/>
    </source>
</evidence>
<evidence type="ECO:0000256" key="2">
    <source>
        <dbReference type="ARBA" id="ARBA00004651"/>
    </source>
</evidence>
<name>A0AAJ7TXF6_PETMA</name>
<feature type="region of interest" description="Disordered" evidence="11">
    <location>
        <begin position="56"/>
        <end position="77"/>
    </location>
</feature>
<keyword evidence="13" id="KW-1185">Reference proteome</keyword>
<dbReference type="RefSeq" id="XP_032825895.1">
    <property type="nucleotide sequence ID" value="XM_032970004.1"/>
</dbReference>
<keyword evidence="7 12" id="KW-0472">Membrane</keyword>
<dbReference type="Gene3D" id="1.20.140.150">
    <property type="match status" value="1"/>
</dbReference>
<comment type="function">
    <text evidence="8">Can influence paracellular permeability. Appears to be involved in cell-cell interactions through adherens.</text>
</comment>
<dbReference type="GO" id="GO:0005912">
    <property type="term" value="C:adherens junction"/>
    <property type="evidence" value="ECO:0007669"/>
    <property type="project" value="UniProtKB-SubCell"/>
</dbReference>
<dbReference type="GO" id="GO:0005886">
    <property type="term" value="C:plasma membrane"/>
    <property type="evidence" value="ECO:0007669"/>
    <property type="project" value="UniProtKB-SubCell"/>
</dbReference>
<evidence type="ECO:0000256" key="1">
    <source>
        <dbReference type="ARBA" id="ARBA00004536"/>
    </source>
</evidence>
<dbReference type="FunFam" id="1.20.140.150:FF:000008">
    <property type="entry name" value="Transmembrane protein 204"/>
    <property type="match status" value="1"/>
</dbReference>
<dbReference type="GeneID" id="116951426"/>
<dbReference type="PANTHER" id="PTHR14627:SF0">
    <property type="entry name" value="TRANSMEMBRANE PROTEIN 204"/>
    <property type="match status" value="1"/>
</dbReference>
<evidence type="ECO:0000256" key="5">
    <source>
        <dbReference type="ARBA" id="ARBA00022949"/>
    </source>
</evidence>